<dbReference type="PANTHER" id="PTHR41814">
    <property type="entry name" value="EXPRESSED PROTEIN"/>
    <property type="match status" value="1"/>
</dbReference>
<dbReference type="Proteomes" id="UP000054549">
    <property type="component" value="Unassembled WGS sequence"/>
</dbReference>
<evidence type="ECO:0000313" key="3">
    <source>
        <dbReference type="EMBL" id="KIL64081.1"/>
    </source>
</evidence>
<dbReference type="AlphaFoldDB" id="A0A0C2X490"/>
<evidence type="ECO:0000256" key="2">
    <source>
        <dbReference type="SAM" id="SignalP"/>
    </source>
</evidence>
<organism evidence="3 4">
    <name type="scientific">Amanita muscaria (strain Koide BX008)</name>
    <dbReference type="NCBI Taxonomy" id="946122"/>
    <lineage>
        <taxon>Eukaryota</taxon>
        <taxon>Fungi</taxon>
        <taxon>Dikarya</taxon>
        <taxon>Basidiomycota</taxon>
        <taxon>Agaricomycotina</taxon>
        <taxon>Agaricomycetes</taxon>
        <taxon>Agaricomycetidae</taxon>
        <taxon>Agaricales</taxon>
        <taxon>Pluteineae</taxon>
        <taxon>Amanitaceae</taxon>
        <taxon>Amanita</taxon>
    </lineage>
</organism>
<sequence length="408" mass="44030">MEKSGVLTLLISAAIIYSEALALENNPFPFSPGFDIQKVANLAQRLPSHSWEYGTAAEALLEVYDPSLSVFGDKPFPVPNLTPQDSRSLAYAVTKFKIGQPPSGLLEGGGAAGDPASLGVAAVMLSTTNKTLASAAKAEISYLTKKVPRWWNGAISHRADVAELWADFVYMAPPFIAYYGAAHDDISLLHEAVNQVANYQQVLLANRTSQAQIGSWVHIVGPQSADPGLWSTGNAWAAAGMLRVLATIQKAPVARQDPVWLNKSVPQMSFYIQQIMDAAVRSPTKDGLLINYWNDASNKDGRGYGEISGTSMLAAVAYRMAMLKFAGLPDVKICQYISWADNMRNILGGLDSKGNPHITANGIATPAVNPLNWYDTKSFTTGSPEGNNFVVLMYAAWRDCVNAGICKR</sequence>
<keyword evidence="1" id="KW-0378">Hydrolase</keyword>
<dbReference type="PANTHER" id="PTHR41814:SF1">
    <property type="entry name" value="CELLULASE"/>
    <property type="match status" value="1"/>
</dbReference>
<dbReference type="GO" id="GO:0016787">
    <property type="term" value="F:hydrolase activity"/>
    <property type="evidence" value="ECO:0007669"/>
    <property type="project" value="UniProtKB-KW"/>
</dbReference>
<dbReference type="HOGENOM" id="CLU_037534_2_0_1"/>
<dbReference type="InParanoid" id="A0A0C2X490"/>
<dbReference type="STRING" id="946122.A0A0C2X490"/>
<protein>
    <submittedName>
        <fullName evidence="3">Uncharacterized protein</fullName>
    </submittedName>
</protein>
<evidence type="ECO:0000313" key="4">
    <source>
        <dbReference type="Proteomes" id="UP000054549"/>
    </source>
</evidence>
<dbReference type="Pfam" id="PF07470">
    <property type="entry name" value="Glyco_hydro_88"/>
    <property type="match status" value="1"/>
</dbReference>
<dbReference type="OrthoDB" id="4138492at2759"/>
<dbReference type="SUPFAM" id="SSF48208">
    <property type="entry name" value="Six-hairpin glycosidases"/>
    <property type="match status" value="1"/>
</dbReference>
<dbReference type="EMBL" id="KN818252">
    <property type="protein sequence ID" value="KIL64081.1"/>
    <property type="molecule type" value="Genomic_DNA"/>
</dbReference>
<keyword evidence="2" id="KW-0732">Signal</keyword>
<feature type="chain" id="PRO_5002158717" evidence="2">
    <location>
        <begin position="23"/>
        <end position="408"/>
    </location>
</feature>
<feature type="signal peptide" evidence="2">
    <location>
        <begin position="1"/>
        <end position="22"/>
    </location>
</feature>
<reference evidence="3 4" key="1">
    <citation type="submission" date="2014-04" db="EMBL/GenBank/DDBJ databases">
        <title>Evolutionary Origins and Diversification of the Mycorrhizal Mutualists.</title>
        <authorList>
            <consortium name="DOE Joint Genome Institute"/>
            <consortium name="Mycorrhizal Genomics Consortium"/>
            <person name="Kohler A."/>
            <person name="Kuo A."/>
            <person name="Nagy L.G."/>
            <person name="Floudas D."/>
            <person name="Copeland A."/>
            <person name="Barry K.W."/>
            <person name="Cichocki N."/>
            <person name="Veneault-Fourrey C."/>
            <person name="LaButti K."/>
            <person name="Lindquist E.A."/>
            <person name="Lipzen A."/>
            <person name="Lundell T."/>
            <person name="Morin E."/>
            <person name="Murat C."/>
            <person name="Riley R."/>
            <person name="Ohm R."/>
            <person name="Sun H."/>
            <person name="Tunlid A."/>
            <person name="Henrissat B."/>
            <person name="Grigoriev I.V."/>
            <person name="Hibbett D.S."/>
            <person name="Martin F."/>
        </authorList>
    </citation>
    <scope>NUCLEOTIDE SEQUENCE [LARGE SCALE GENOMIC DNA]</scope>
    <source>
        <strain evidence="3 4">Koide BX008</strain>
    </source>
</reference>
<dbReference type="Gene3D" id="1.50.10.10">
    <property type="match status" value="1"/>
</dbReference>
<proteinExistence type="predicted"/>
<keyword evidence="4" id="KW-1185">Reference proteome</keyword>
<accession>A0A0C2X490</accession>
<evidence type="ECO:0000256" key="1">
    <source>
        <dbReference type="ARBA" id="ARBA00022801"/>
    </source>
</evidence>
<dbReference type="InterPro" id="IPR008928">
    <property type="entry name" value="6-hairpin_glycosidase_sf"/>
</dbReference>
<dbReference type="InterPro" id="IPR012341">
    <property type="entry name" value="6hp_glycosidase-like_sf"/>
</dbReference>
<dbReference type="InterPro" id="IPR010905">
    <property type="entry name" value="Glyco_hydro_88"/>
</dbReference>
<name>A0A0C2X490_AMAMK</name>
<gene>
    <name evidence="3" type="ORF">M378DRAFT_126990</name>
</gene>
<dbReference type="GO" id="GO:0005975">
    <property type="term" value="P:carbohydrate metabolic process"/>
    <property type="evidence" value="ECO:0007669"/>
    <property type="project" value="InterPro"/>
</dbReference>